<evidence type="ECO:0000256" key="6">
    <source>
        <dbReference type="ARBA" id="ARBA00022741"/>
    </source>
</evidence>
<keyword evidence="9 11" id="KW-0472">Membrane</keyword>
<dbReference type="GO" id="GO:0005319">
    <property type="term" value="F:lipid transporter activity"/>
    <property type="evidence" value="ECO:0007669"/>
    <property type="project" value="TreeGrafter"/>
</dbReference>
<keyword evidence="5" id="KW-0677">Repeat</keyword>
<evidence type="ECO:0000256" key="4">
    <source>
        <dbReference type="ARBA" id="ARBA00022692"/>
    </source>
</evidence>
<evidence type="ECO:0000256" key="7">
    <source>
        <dbReference type="ARBA" id="ARBA00022840"/>
    </source>
</evidence>
<dbReference type="SUPFAM" id="SSF52540">
    <property type="entry name" value="P-loop containing nucleoside triphosphate hydrolases"/>
    <property type="match status" value="2"/>
</dbReference>
<dbReference type="OrthoDB" id="8061355at2759"/>
<name>A0A8H4QDR8_9HYPO</name>
<feature type="transmembrane region" description="Helical" evidence="11">
    <location>
        <begin position="421"/>
        <end position="442"/>
    </location>
</feature>
<dbReference type="PANTHER" id="PTHR19229">
    <property type="entry name" value="ATP-BINDING CASSETTE TRANSPORTER SUBFAMILY A ABCA"/>
    <property type="match status" value="1"/>
</dbReference>
<dbReference type="EMBL" id="JAACLJ010000001">
    <property type="protein sequence ID" value="KAF4595523.1"/>
    <property type="molecule type" value="Genomic_DNA"/>
</dbReference>
<feature type="region of interest" description="Disordered" evidence="10">
    <location>
        <begin position="1542"/>
        <end position="1622"/>
    </location>
</feature>
<evidence type="ECO:0000259" key="12">
    <source>
        <dbReference type="PROSITE" id="PS50893"/>
    </source>
</evidence>
<evidence type="ECO:0000256" key="8">
    <source>
        <dbReference type="ARBA" id="ARBA00022989"/>
    </source>
</evidence>
<feature type="compositionally biased region" description="Gly residues" evidence="10">
    <location>
        <begin position="1310"/>
        <end position="1324"/>
    </location>
</feature>
<dbReference type="InterPro" id="IPR027417">
    <property type="entry name" value="P-loop_NTPase"/>
</dbReference>
<feature type="transmembrane region" description="Helical" evidence="11">
    <location>
        <begin position="1004"/>
        <end position="1025"/>
    </location>
</feature>
<dbReference type="InterPro" id="IPR003439">
    <property type="entry name" value="ABC_transporter-like_ATP-bd"/>
</dbReference>
<dbReference type="GO" id="GO:0016020">
    <property type="term" value="C:membrane"/>
    <property type="evidence" value="ECO:0007669"/>
    <property type="project" value="UniProtKB-SubCell"/>
</dbReference>
<keyword evidence="3" id="KW-0813">Transport</keyword>
<reference evidence="13 14" key="1">
    <citation type="journal article" date="2020" name="G3 (Bethesda)">
        <title>Genetic Underpinnings of Host Manipulation by Ophiocordyceps as Revealed by Comparative Transcriptomics.</title>
        <authorList>
            <person name="Will I."/>
            <person name="Das B."/>
            <person name="Trinh T."/>
            <person name="Brachmann A."/>
            <person name="Ohm R.A."/>
            <person name="de Bekker C."/>
        </authorList>
    </citation>
    <scope>NUCLEOTIDE SEQUENCE [LARGE SCALE GENOMIC DNA]</scope>
    <source>
        <strain evidence="13 14">EC05</strain>
    </source>
</reference>
<evidence type="ECO:0000256" key="5">
    <source>
        <dbReference type="ARBA" id="ARBA00022737"/>
    </source>
</evidence>
<dbReference type="CDD" id="cd03263">
    <property type="entry name" value="ABC_subfamily_A"/>
    <property type="match status" value="2"/>
</dbReference>
<dbReference type="PROSITE" id="PS50893">
    <property type="entry name" value="ABC_TRANSPORTER_2"/>
    <property type="match status" value="2"/>
</dbReference>
<sequence length="1622" mass="174404">MIAKQPARCLLLRQIWTLMQKDLRCLIRRHGILTVCVAFIMPILLAGFFTFAKNLFLPPAQFGIGTARPIMTLREAAETARKSGHDRLILVDGPTNQGDQYNMSRVLDVIEDETRSYGSLLQTIRISQETELTSHCRSSLRGVTRCLGAVVMRGAPSFGHWNYTIRTDAFVASGPQTVQVGRNKNLEQVFVLPLQRAVDSAIAIIEGHGPLTTANEWPFTSKTQAEHGEIARMRYLNNIVSFMGVAFVTTIVGVTYHLAGAVATDRESGMARLMDAMMPGGRPGAAQATRIVAHHLAYTMLYAPAWIVAAFIIRYGIFIHTSIVIIVVLQLLGGLALVSMAILSASFFNRAQLSSSCATLATLILAILAQSLTSPRTTTVSVLSALFAPCNYVYFVTLVARFERTNRPTSLMDEAPGNSPWSVPGLALWLLLGMQIICYPLLAAWVERWRFGTPADGRRYGRPKPEADEDETAVRLDGLTKVYYPALLPRLASYLRCGRASEPVVAVNGLSLSCRRGQIVTLLGANGSGKSTTLDAIAGLHQPTGGSIVVDGGLGIAPQKNVLWDDVTVLDHLETFGRLKSPAQPPTAEETADLVRAIDLWPKRDALAKTLSGGQKRKLQLGMMLAGGSSVCCVDEVSSGLDPISRRKIWDILLAERGRRTLILTTHFLDEADLLADHMAVLSRGALRAAGSSVELKERFGGGYHVRVPAGSGSGPEVDGVGRKEAPDGTTYAAPTSDLAARVIRKLDAAGIGDYHFSSPTIEDVFLRLAEEVAMDETKTTTTTTTEKALAASPLQLMDGTPIGNGRQMTVLLRKRATVFKRNWLLYLVAFLLPIAAAAMTSMYARGRGAPVCGPPDGRTVQDALGQMRSTDYSPVLAIGPASRLNDSDLAQVLMPLLTEARQRHGSEAGETDVSRNQLLWADTYDDFGSLVEGRWRNLTAGVWLGAAADDETRPTVAWLANKAVTVPLMAQQLLDSLQNRPPTTVLASWLPFDVPFDPGVGSVLNLVVYMGLALVFFPAFFGLYPSGERVGGVRALQYSNGVRPLPLWAAYVAFDMSVVLPAAALATALWAALAAGSWYHVGYVFVVLALYGLASTELAYLVSLWAPSQLASFAWTASLQAVLFLVYLVAYVCVLTYVSVDRVDGTLLVAHFVLAAVAPICSVVRSLFVVTNLFSTACDGRQPSTNPGGLLLYGGPMLYLAIQSIVFFGLLLWFDSSGPGLLSSCHPRRARRGSTASDVDHDEAVAAVASPPAGLSVRNLSKSFGRNTAVDDVSFDVKRGEVFALLGPNGAGKSTTMALIRGDERPSRGRGGGGGGGGGGGDVMIGPLSVTRRRAAARARLGVCPQADALDSSMTVREHLDFYARVRGVPDARHNVEEVIRAVGLQSLSRRMATALSGGNKRKLSLAIALMGNPAVILLDEPSSGLDAAAKRVLWPVLASTAVGRSILLTTHSMEEADALAARAGILARRMLAVGSLDELRRRAGHRLHVHLVASSAPRTTREEMAAMTEWVRIAMPDAEMEAATYHGQLRFAVRAQDVSSASENLARHHQLQSRPQKQQPSVTTAEPDESSKPLTPREEKHVVPDSDLDSDSSDAATTTTTTTTTTDFLLPQCQPGDRAL</sequence>
<feature type="transmembrane region" description="Helical" evidence="11">
    <location>
        <begin position="380"/>
        <end position="401"/>
    </location>
</feature>
<dbReference type="Gene3D" id="3.40.50.300">
    <property type="entry name" value="P-loop containing nucleotide triphosphate hydrolases"/>
    <property type="match status" value="2"/>
</dbReference>
<evidence type="ECO:0000256" key="11">
    <source>
        <dbReference type="SAM" id="Phobius"/>
    </source>
</evidence>
<feature type="transmembrane region" description="Helical" evidence="11">
    <location>
        <begin position="1150"/>
        <end position="1171"/>
    </location>
</feature>
<dbReference type="Pfam" id="PF00005">
    <property type="entry name" value="ABC_tran"/>
    <property type="match status" value="2"/>
</dbReference>
<feature type="transmembrane region" description="Helical" evidence="11">
    <location>
        <begin position="824"/>
        <end position="845"/>
    </location>
</feature>
<accession>A0A8H4QDR8</accession>
<dbReference type="GO" id="GO:0005524">
    <property type="term" value="F:ATP binding"/>
    <property type="evidence" value="ECO:0007669"/>
    <property type="project" value="UniProtKB-KW"/>
</dbReference>
<feature type="transmembrane region" description="Helical" evidence="11">
    <location>
        <begin position="239"/>
        <end position="259"/>
    </location>
</feature>
<gene>
    <name evidence="13" type="ORF">GQ602_001136</name>
</gene>
<feature type="transmembrane region" description="Helical" evidence="11">
    <location>
        <begin position="324"/>
        <end position="347"/>
    </location>
</feature>
<feature type="transmembrane region" description="Helical" evidence="11">
    <location>
        <begin position="31"/>
        <end position="52"/>
    </location>
</feature>
<feature type="compositionally biased region" description="Polar residues" evidence="10">
    <location>
        <begin position="1554"/>
        <end position="1566"/>
    </location>
</feature>
<evidence type="ECO:0000256" key="3">
    <source>
        <dbReference type="ARBA" id="ARBA00022448"/>
    </source>
</evidence>
<dbReference type="Proteomes" id="UP000562929">
    <property type="component" value="Unassembled WGS sequence"/>
</dbReference>
<feature type="transmembrane region" description="Helical" evidence="11">
    <location>
        <begin position="1046"/>
        <end position="1073"/>
    </location>
</feature>
<dbReference type="InterPro" id="IPR017871">
    <property type="entry name" value="ABC_transporter-like_CS"/>
</dbReference>
<comment type="subcellular location">
    <subcellularLocation>
        <location evidence="1">Membrane</location>
        <topology evidence="1">Multi-pass membrane protein</topology>
    </subcellularLocation>
</comment>
<feature type="transmembrane region" description="Helical" evidence="11">
    <location>
        <begin position="1191"/>
        <end position="1215"/>
    </location>
</feature>
<keyword evidence="4 11" id="KW-0812">Transmembrane</keyword>
<feature type="compositionally biased region" description="Basic and acidic residues" evidence="10">
    <location>
        <begin position="1571"/>
        <end position="1586"/>
    </location>
</feature>
<feature type="region of interest" description="Disordered" evidence="10">
    <location>
        <begin position="1304"/>
        <end position="1324"/>
    </location>
</feature>
<dbReference type="InterPro" id="IPR003593">
    <property type="entry name" value="AAA+_ATPase"/>
</dbReference>
<keyword evidence="7" id="KW-0067">ATP-binding</keyword>
<dbReference type="InterPro" id="IPR026082">
    <property type="entry name" value="ABCA"/>
</dbReference>
<evidence type="ECO:0000313" key="13">
    <source>
        <dbReference type="EMBL" id="KAF4595523.1"/>
    </source>
</evidence>
<dbReference type="PROSITE" id="PS00211">
    <property type="entry name" value="ABC_TRANSPORTER_1"/>
    <property type="match status" value="2"/>
</dbReference>
<evidence type="ECO:0000256" key="1">
    <source>
        <dbReference type="ARBA" id="ARBA00004141"/>
    </source>
</evidence>
<evidence type="ECO:0000256" key="2">
    <source>
        <dbReference type="ARBA" id="ARBA00008869"/>
    </source>
</evidence>
<organism evidence="13 14">
    <name type="scientific">Ophiocordyceps camponoti-floridani</name>
    <dbReference type="NCBI Taxonomy" id="2030778"/>
    <lineage>
        <taxon>Eukaryota</taxon>
        <taxon>Fungi</taxon>
        <taxon>Dikarya</taxon>
        <taxon>Ascomycota</taxon>
        <taxon>Pezizomycotina</taxon>
        <taxon>Sordariomycetes</taxon>
        <taxon>Hypocreomycetidae</taxon>
        <taxon>Hypocreales</taxon>
        <taxon>Ophiocordycipitaceae</taxon>
        <taxon>Ophiocordyceps</taxon>
    </lineage>
</organism>
<evidence type="ECO:0000256" key="9">
    <source>
        <dbReference type="ARBA" id="ARBA00023136"/>
    </source>
</evidence>
<feature type="region of interest" description="Disordered" evidence="10">
    <location>
        <begin position="711"/>
        <end position="731"/>
    </location>
</feature>
<proteinExistence type="inferred from homology"/>
<feature type="domain" description="ABC transporter" evidence="12">
    <location>
        <begin position="1256"/>
        <end position="1494"/>
    </location>
</feature>
<keyword evidence="6" id="KW-0547">Nucleotide-binding</keyword>
<dbReference type="GO" id="GO:0140359">
    <property type="term" value="F:ABC-type transporter activity"/>
    <property type="evidence" value="ECO:0007669"/>
    <property type="project" value="InterPro"/>
</dbReference>
<evidence type="ECO:0000256" key="10">
    <source>
        <dbReference type="SAM" id="MobiDB-lite"/>
    </source>
</evidence>
<feature type="domain" description="ABC transporter" evidence="12">
    <location>
        <begin position="474"/>
        <end position="709"/>
    </location>
</feature>
<protein>
    <submittedName>
        <fullName evidence="13">ABC transporter</fullName>
    </submittedName>
</protein>
<dbReference type="GO" id="GO:0016887">
    <property type="term" value="F:ATP hydrolysis activity"/>
    <property type="evidence" value="ECO:0007669"/>
    <property type="project" value="InterPro"/>
</dbReference>
<feature type="transmembrane region" description="Helical" evidence="11">
    <location>
        <begin position="296"/>
        <end position="317"/>
    </location>
</feature>
<comment type="caution">
    <text evidence="13">The sequence shown here is derived from an EMBL/GenBank/DDBJ whole genome shotgun (WGS) entry which is preliminary data.</text>
</comment>
<dbReference type="Pfam" id="PF12698">
    <property type="entry name" value="ABC2_membrane_3"/>
    <property type="match status" value="1"/>
</dbReference>
<comment type="similarity">
    <text evidence="2">Belongs to the ABC transporter superfamily. ABCA family.</text>
</comment>
<keyword evidence="8 11" id="KW-1133">Transmembrane helix</keyword>
<feature type="transmembrane region" description="Helical" evidence="11">
    <location>
        <begin position="1114"/>
        <end position="1138"/>
    </location>
</feature>
<dbReference type="SMART" id="SM00382">
    <property type="entry name" value="AAA"/>
    <property type="match status" value="2"/>
</dbReference>
<dbReference type="FunFam" id="3.40.50.300:FF:001345">
    <property type="entry name" value="Related to ABC transporter"/>
    <property type="match status" value="1"/>
</dbReference>
<feature type="transmembrane region" description="Helical" evidence="11">
    <location>
        <begin position="1079"/>
        <end position="1102"/>
    </location>
</feature>
<keyword evidence="14" id="KW-1185">Reference proteome</keyword>
<dbReference type="PANTHER" id="PTHR19229:SF36">
    <property type="entry name" value="ATP-BINDING CASSETTE SUB-FAMILY A MEMBER 2"/>
    <property type="match status" value="1"/>
</dbReference>
<evidence type="ECO:0000313" key="14">
    <source>
        <dbReference type="Proteomes" id="UP000562929"/>
    </source>
</evidence>
<feature type="compositionally biased region" description="Low complexity" evidence="10">
    <location>
        <begin position="1595"/>
        <end position="1609"/>
    </location>
</feature>
<dbReference type="InterPro" id="IPR013525">
    <property type="entry name" value="ABC2_TM"/>
</dbReference>